<gene>
    <name evidence="1" type="ORF">Cgig2_023924</name>
</gene>
<name>A0A9Q1JQ91_9CARY</name>
<dbReference type="EMBL" id="JAKOGI010000942">
    <property type="protein sequence ID" value="KAJ8429053.1"/>
    <property type="molecule type" value="Genomic_DNA"/>
</dbReference>
<comment type="caution">
    <text evidence="1">The sequence shown here is derived from an EMBL/GenBank/DDBJ whole genome shotgun (WGS) entry which is preliminary data.</text>
</comment>
<evidence type="ECO:0000313" key="1">
    <source>
        <dbReference type="EMBL" id="KAJ8429053.1"/>
    </source>
</evidence>
<dbReference type="OrthoDB" id="434253at2759"/>
<dbReference type="Gene3D" id="2.30.110.10">
    <property type="entry name" value="Electron Transport, Fmn-binding Protein, Chain A"/>
    <property type="match status" value="1"/>
</dbReference>
<sequence>MVDVIDGSNPDPAKLQVPLAPAIVDVDFLLTLKGVCNLAFDPQRTHDRTGFNNFLELHSIPENVMLQREKSWFASSLRARMQYLGLDLDLPSINEELPKNISLDPSVSPVGAFCLLVLDPKKVDYLNRKTNTRQVFECSRSLNGHRCWTLSYLTLHIGQNVERVDELQLTESFSYFANCVTVGVCKRKAEPSMLDMVLREKRDEITLVTTKGNVQREGTRNGGNVSP</sequence>
<accession>A0A9Q1JQ91</accession>
<dbReference type="Proteomes" id="UP001153076">
    <property type="component" value="Unassembled WGS sequence"/>
</dbReference>
<evidence type="ECO:0000313" key="2">
    <source>
        <dbReference type="Proteomes" id="UP001153076"/>
    </source>
</evidence>
<organism evidence="1 2">
    <name type="scientific">Carnegiea gigantea</name>
    <dbReference type="NCBI Taxonomy" id="171969"/>
    <lineage>
        <taxon>Eukaryota</taxon>
        <taxon>Viridiplantae</taxon>
        <taxon>Streptophyta</taxon>
        <taxon>Embryophyta</taxon>
        <taxon>Tracheophyta</taxon>
        <taxon>Spermatophyta</taxon>
        <taxon>Magnoliopsida</taxon>
        <taxon>eudicotyledons</taxon>
        <taxon>Gunneridae</taxon>
        <taxon>Pentapetalae</taxon>
        <taxon>Caryophyllales</taxon>
        <taxon>Cactineae</taxon>
        <taxon>Cactaceae</taxon>
        <taxon>Cactoideae</taxon>
        <taxon>Echinocereeae</taxon>
        <taxon>Carnegiea</taxon>
    </lineage>
</organism>
<dbReference type="AlphaFoldDB" id="A0A9Q1JQ91"/>
<dbReference type="InterPro" id="IPR012349">
    <property type="entry name" value="Split_barrel_FMN-bd"/>
</dbReference>
<reference evidence="1" key="1">
    <citation type="submission" date="2022-04" db="EMBL/GenBank/DDBJ databases">
        <title>Carnegiea gigantea Genome sequencing and assembly v2.</title>
        <authorList>
            <person name="Copetti D."/>
            <person name="Sanderson M.J."/>
            <person name="Burquez A."/>
            <person name="Wojciechowski M.F."/>
        </authorList>
    </citation>
    <scope>NUCLEOTIDE SEQUENCE</scope>
    <source>
        <strain evidence="1">SGP5-SGP5p</strain>
        <tissue evidence="1">Aerial part</tissue>
    </source>
</reference>
<protein>
    <submittedName>
        <fullName evidence="1">Uncharacterized protein</fullName>
    </submittedName>
</protein>
<proteinExistence type="predicted"/>
<keyword evidence="2" id="KW-1185">Reference proteome</keyword>